<sequence>MSTSKNYEIITPHFENNENENKLYPDRAILKIKAEEKEEIGKSDEDIVKEIEHFKNEVFEEFLEKIKNKN</sequence>
<gene>
    <name evidence="1" type="ORF">AB8B22_07310</name>
</gene>
<evidence type="ECO:0000313" key="1">
    <source>
        <dbReference type="EMBL" id="XDU66224.1"/>
    </source>
</evidence>
<name>A0AB39VGB5_9FUSO</name>
<proteinExistence type="predicted"/>
<organism evidence="1">
    <name type="scientific">Leptotrichia rugosa</name>
    <dbReference type="NCBI Taxonomy" id="3239302"/>
    <lineage>
        <taxon>Bacteria</taxon>
        <taxon>Fusobacteriati</taxon>
        <taxon>Fusobacteriota</taxon>
        <taxon>Fusobacteriia</taxon>
        <taxon>Fusobacteriales</taxon>
        <taxon>Leptotrichiaceae</taxon>
        <taxon>Leptotrichia</taxon>
    </lineage>
</organism>
<dbReference type="KEGG" id="lrug:AB8B22_07310"/>
<dbReference type="EMBL" id="CP165644">
    <property type="protein sequence ID" value="XDU66224.1"/>
    <property type="molecule type" value="Genomic_DNA"/>
</dbReference>
<dbReference type="RefSeq" id="WP_369710619.1">
    <property type="nucleotide sequence ID" value="NZ_CP165644.1"/>
</dbReference>
<accession>A0AB39VGB5</accession>
<dbReference type="AlphaFoldDB" id="A0AB39VGB5"/>
<reference evidence="1" key="1">
    <citation type="submission" date="2024-07" db="EMBL/GenBank/DDBJ databases">
        <authorList>
            <person name="Li X.-J."/>
            <person name="Wang X."/>
        </authorList>
    </citation>
    <scope>NUCLEOTIDE SEQUENCE</scope>
    <source>
        <strain evidence="1">HSP-334</strain>
    </source>
</reference>
<protein>
    <submittedName>
        <fullName evidence="1">Uncharacterized protein</fullName>
    </submittedName>
</protein>